<evidence type="ECO:0000313" key="10">
    <source>
        <dbReference type="EMBL" id="MBB2154939.1"/>
    </source>
</evidence>
<gene>
    <name evidence="9 10" type="primary">cas2</name>
    <name evidence="10" type="ORF">HLH33_01205</name>
</gene>
<evidence type="ECO:0000256" key="7">
    <source>
        <dbReference type="ARBA" id="ARBA00022842"/>
    </source>
</evidence>
<dbReference type="GO" id="GO:0051607">
    <property type="term" value="P:defense response to virus"/>
    <property type="evidence" value="ECO:0007669"/>
    <property type="project" value="UniProtKB-UniRule"/>
</dbReference>
<dbReference type="GO" id="GO:0016787">
    <property type="term" value="F:hydrolase activity"/>
    <property type="evidence" value="ECO:0007669"/>
    <property type="project" value="UniProtKB-KW"/>
</dbReference>
<keyword evidence="7 9" id="KW-0460">Magnesium</keyword>
<feature type="binding site" evidence="9">
    <location>
        <position position="16"/>
    </location>
    <ligand>
        <name>Mg(2+)</name>
        <dbReference type="ChEBI" id="CHEBI:18420"/>
        <note>catalytic</note>
    </ligand>
</feature>
<dbReference type="SUPFAM" id="SSF143430">
    <property type="entry name" value="TTP0101/SSO1404-like"/>
    <property type="match status" value="1"/>
</dbReference>
<dbReference type="Pfam" id="PF09827">
    <property type="entry name" value="CRISPR_Cas2"/>
    <property type="match status" value="1"/>
</dbReference>
<keyword evidence="4 9" id="KW-0479">Metal-binding</keyword>
<keyword evidence="5 9" id="KW-0255">Endonuclease</keyword>
<evidence type="ECO:0000256" key="9">
    <source>
        <dbReference type="HAMAP-Rule" id="MF_01471"/>
    </source>
</evidence>
<proteinExistence type="inferred from homology"/>
<dbReference type="GO" id="GO:0046872">
    <property type="term" value="F:metal ion binding"/>
    <property type="evidence" value="ECO:0007669"/>
    <property type="project" value="UniProtKB-UniRule"/>
</dbReference>
<comment type="subunit">
    <text evidence="9">Homodimer, forms a heterotetramer with a Cas1 homodimer.</text>
</comment>
<dbReference type="InterPro" id="IPR019199">
    <property type="entry name" value="Virulence_VapD/CRISPR_Cas2"/>
</dbReference>
<reference evidence="10 11" key="1">
    <citation type="submission" date="2020-04" db="EMBL/GenBank/DDBJ databases">
        <title>Description of novel Gluconacetobacter.</title>
        <authorList>
            <person name="Sombolestani A."/>
        </authorList>
    </citation>
    <scope>NUCLEOTIDE SEQUENCE [LARGE SCALE GENOMIC DNA]</scope>
    <source>
        <strain evidence="10 11">LMG 7603</strain>
    </source>
</reference>
<dbReference type="GO" id="GO:0043571">
    <property type="term" value="P:maintenance of CRISPR repeat elements"/>
    <property type="evidence" value="ECO:0007669"/>
    <property type="project" value="UniProtKB-UniRule"/>
</dbReference>
<organism evidence="10 11">
    <name type="scientific">Gluconacetobacter diazotrophicus</name>
    <name type="common">Acetobacter diazotrophicus</name>
    <dbReference type="NCBI Taxonomy" id="33996"/>
    <lineage>
        <taxon>Bacteria</taxon>
        <taxon>Pseudomonadati</taxon>
        <taxon>Pseudomonadota</taxon>
        <taxon>Alphaproteobacteria</taxon>
        <taxon>Acetobacterales</taxon>
        <taxon>Acetobacteraceae</taxon>
        <taxon>Gluconacetobacter</taxon>
    </lineage>
</organism>
<dbReference type="HAMAP" id="MF_01471">
    <property type="entry name" value="Cas2"/>
    <property type="match status" value="1"/>
</dbReference>
<dbReference type="NCBIfam" id="TIGR01573">
    <property type="entry name" value="cas2"/>
    <property type="match status" value="1"/>
</dbReference>
<comment type="function">
    <text evidence="9">CRISPR (clustered regularly interspaced short palindromic repeat), is an adaptive immune system that provides protection against mobile genetic elements (viruses, transposable elements and conjugative plasmids). CRISPR clusters contain sequences complementary to antecedent mobile elements and target invading nucleic acids. CRISPR clusters are transcribed and processed into CRISPR RNA (crRNA). Functions as a ssRNA-specific endoribonuclease. Involved in the integration of spacer DNA into the CRISPR cassette.</text>
</comment>
<evidence type="ECO:0000256" key="5">
    <source>
        <dbReference type="ARBA" id="ARBA00022759"/>
    </source>
</evidence>
<sequence length="109" mass="12984">MKAEDIRFMWLLVFFDLPVRTKEQRRRASRFRHFLKDDGFLMLQFSVYARICRGQDAVEKHVRRVRSNLPKEGSVRTLQITDRQYGRMELMLGLAPKTERIGPSQMVLL</sequence>
<protein>
    <recommendedName>
        <fullName evidence="9">CRISPR-associated endoribonuclease Cas2</fullName>
        <ecNumber evidence="9">3.1.-.-</ecNumber>
    </recommendedName>
</protein>
<evidence type="ECO:0000256" key="8">
    <source>
        <dbReference type="ARBA" id="ARBA00023118"/>
    </source>
</evidence>
<dbReference type="EMBL" id="JABEQG010000001">
    <property type="protein sequence ID" value="MBB2154939.1"/>
    <property type="molecule type" value="Genomic_DNA"/>
</dbReference>
<dbReference type="AlphaFoldDB" id="A0A7W4I3G9"/>
<keyword evidence="8 9" id="KW-0051">Antiviral defense</keyword>
<keyword evidence="3 9" id="KW-0540">Nuclease</keyword>
<evidence type="ECO:0000313" key="11">
    <source>
        <dbReference type="Proteomes" id="UP000550787"/>
    </source>
</evidence>
<dbReference type="InterPro" id="IPR021127">
    <property type="entry name" value="CRISPR_associated_Cas2"/>
</dbReference>
<dbReference type="RefSeq" id="WP_012225910.1">
    <property type="nucleotide sequence ID" value="NZ_JABEQG010000001.1"/>
</dbReference>
<dbReference type="OMA" id="TDKQFGM"/>
<comment type="caution">
    <text evidence="10">The sequence shown here is derived from an EMBL/GenBank/DDBJ whole genome shotgun (WGS) entry which is preliminary data.</text>
</comment>
<accession>A0A7W4I3G9</accession>
<dbReference type="GO" id="GO:0004521">
    <property type="term" value="F:RNA endonuclease activity"/>
    <property type="evidence" value="ECO:0007669"/>
    <property type="project" value="InterPro"/>
</dbReference>
<dbReference type="Proteomes" id="UP000550787">
    <property type="component" value="Unassembled WGS sequence"/>
</dbReference>
<evidence type="ECO:0000256" key="2">
    <source>
        <dbReference type="ARBA" id="ARBA00009959"/>
    </source>
</evidence>
<evidence type="ECO:0000256" key="4">
    <source>
        <dbReference type="ARBA" id="ARBA00022723"/>
    </source>
</evidence>
<dbReference type="EC" id="3.1.-.-" evidence="9"/>
<comment type="cofactor">
    <cofactor evidence="1 9">
        <name>Mg(2+)</name>
        <dbReference type="ChEBI" id="CHEBI:18420"/>
    </cofactor>
</comment>
<evidence type="ECO:0000256" key="1">
    <source>
        <dbReference type="ARBA" id="ARBA00001946"/>
    </source>
</evidence>
<comment type="similarity">
    <text evidence="2 9">Belongs to the CRISPR-associated endoribonuclease Cas2 protein family.</text>
</comment>
<evidence type="ECO:0000256" key="3">
    <source>
        <dbReference type="ARBA" id="ARBA00022722"/>
    </source>
</evidence>
<evidence type="ECO:0000256" key="6">
    <source>
        <dbReference type="ARBA" id="ARBA00022801"/>
    </source>
</evidence>
<keyword evidence="6 9" id="KW-0378">Hydrolase</keyword>
<name>A0A7W4I3G9_GLUDI</name>